<accession>A0A1G5RFH6</accession>
<reference evidence="2 3" key="1">
    <citation type="submission" date="2016-10" db="EMBL/GenBank/DDBJ databases">
        <authorList>
            <person name="de Groot N.N."/>
        </authorList>
    </citation>
    <scope>NUCLEOTIDE SEQUENCE [LARGE SCALE GENOMIC DNA]</scope>
    <source>
        <strain evidence="2 3">U95</strain>
    </source>
</reference>
<dbReference type="RefSeq" id="WP_139163233.1">
    <property type="nucleotide sequence ID" value="NZ_FMWG01000015.1"/>
</dbReference>
<dbReference type="InterPro" id="IPR009593">
    <property type="entry name" value="DUF1203"/>
</dbReference>
<organism evidence="2 3">
    <name type="scientific">Epibacterium ulvae</name>
    <dbReference type="NCBI Taxonomy" id="1156985"/>
    <lineage>
        <taxon>Bacteria</taxon>
        <taxon>Pseudomonadati</taxon>
        <taxon>Pseudomonadota</taxon>
        <taxon>Alphaproteobacteria</taxon>
        <taxon>Rhodobacterales</taxon>
        <taxon>Roseobacteraceae</taxon>
        <taxon>Epibacterium</taxon>
    </lineage>
</organism>
<evidence type="ECO:0000256" key="1">
    <source>
        <dbReference type="SAM" id="MobiDB-lite"/>
    </source>
</evidence>
<feature type="region of interest" description="Disordered" evidence="1">
    <location>
        <begin position="1"/>
        <end position="35"/>
    </location>
</feature>
<evidence type="ECO:0000313" key="3">
    <source>
        <dbReference type="Proteomes" id="UP000198767"/>
    </source>
</evidence>
<dbReference type="Proteomes" id="UP000198767">
    <property type="component" value="Unassembled WGS sequence"/>
</dbReference>
<dbReference type="Pfam" id="PF06718">
    <property type="entry name" value="DUF1203"/>
    <property type="match status" value="1"/>
</dbReference>
<protein>
    <submittedName>
        <fullName evidence="2">Uncharacterized protein</fullName>
    </submittedName>
</protein>
<sequence>MPCFSGMSQEDTDAFRQGGVDAYGNSPERMKSDGTTPCRCCLKLIEAGSVRLVLAYLPFGELQRDAETGPIFLCGNDCEAVVSS</sequence>
<dbReference type="EMBL" id="FMWG01000015">
    <property type="protein sequence ID" value="SCZ72882.1"/>
    <property type="molecule type" value="Genomic_DNA"/>
</dbReference>
<dbReference type="AlphaFoldDB" id="A0A1G5RFH6"/>
<dbReference type="STRING" id="1156985.SAMN04488118_11562"/>
<name>A0A1G5RFH6_9RHOB</name>
<dbReference type="OrthoDB" id="118609at2"/>
<keyword evidence="3" id="KW-1185">Reference proteome</keyword>
<proteinExistence type="predicted"/>
<evidence type="ECO:0000313" key="2">
    <source>
        <dbReference type="EMBL" id="SCZ72882.1"/>
    </source>
</evidence>
<gene>
    <name evidence="2" type="ORF">SAMN04488118_11562</name>
</gene>